<dbReference type="RefSeq" id="WP_183384398.1">
    <property type="nucleotide sequence ID" value="NZ_JACHXR010000008.1"/>
</dbReference>
<dbReference type="Proteomes" id="UP000518892">
    <property type="component" value="Unassembled WGS sequence"/>
</dbReference>
<dbReference type="AlphaFoldDB" id="A0A7W5HM57"/>
<evidence type="ECO:0000313" key="1">
    <source>
        <dbReference type="EMBL" id="MBB3231928.1"/>
    </source>
</evidence>
<organism evidence="1 2">
    <name type="scientific">Halomonas stenophila</name>
    <dbReference type="NCBI Taxonomy" id="795312"/>
    <lineage>
        <taxon>Bacteria</taxon>
        <taxon>Pseudomonadati</taxon>
        <taxon>Pseudomonadota</taxon>
        <taxon>Gammaproteobacteria</taxon>
        <taxon>Oceanospirillales</taxon>
        <taxon>Halomonadaceae</taxon>
        <taxon>Halomonas</taxon>
    </lineage>
</organism>
<reference evidence="1 2" key="1">
    <citation type="submission" date="2020-08" db="EMBL/GenBank/DDBJ databases">
        <title>Genomic Encyclopedia of Type Strains, Phase III (KMG-III): the genomes of soil and plant-associated and newly described type strains.</title>
        <authorList>
            <person name="Whitman W."/>
        </authorList>
    </citation>
    <scope>NUCLEOTIDE SEQUENCE [LARGE SCALE GENOMIC DNA]</scope>
    <source>
        <strain evidence="1 2">CECT 7744</strain>
    </source>
</reference>
<proteinExistence type="predicted"/>
<protein>
    <recommendedName>
        <fullName evidence="3">Nucleotidyl transferase AbiEii/AbiGii toxin family protein</fullName>
    </recommendedName>
</protein>
<evidence type="ECO:0000313" key="2">
    <source>
        <dbReference type="Proteomes" id="UP000518892"/>
    </source>
</evidence>
<name>A0A7W5HM57_9GAMM</name>
<dbReference type="EMBL" id="JACHXR010000008">
    <property type="protein sequence ID" value="MBB3231928.1"/>
    <property type="molecule type" value="Genomic_DNA"/>
</dbReference>
<sequence length="230" mass="26458">MVTKKDIRNNKKNGSWRVLESLAKDIIDDIETKTGGVFKPRLGGGIRLTLDLDHRISHGLDLFINNAQLISTISPRKNDNVDKMVDDYEENTDRIKLNFHAGDIYFIVRWSLLSLPTEKSIHTSLALEPIAEVLSKKLFYRGAAMTPSDLFDWWAIDTLRPDIVPAAKMGDLLKKRCVGINNSLNMLSHSQAAQRYWNEILAPDKPEMNDVINWGRRRLDYYHSKMRYDS</sequence>
<comment type="caution">
    <text evidence="1">The sequence shown here is derived from an EMBL/GenBank/DDBJ whole genome shotgun (WGS) entry which is preliminary data.</text>
</comment>
<accession>A0A7W5HM57</accession>
<keyword evidence="2" id="KW-1185">Reference proteome</keyword>
<evidence type="ECO:0008006" key="3">
    <source>
        <dbReference type="Google" id="ProtNLM"/>
    </source>
</evidence>
<gene>
    <name evidence="1" type="ORF">FHR97_002791</name>
</gene>